<evidence type="ECO:0000313" key="2">
    <source>
        <dbReference type="EMBL" id="CAI0438679.1"/>
    </source>
</evidence>
<keyword evidence="3" id="KW-1185">Reference proteome</keyword>
<organism evidence="2 3">
    <name type="scientific">Linum tenue</name>
    <dbReference type="NCBI Taxonomy" id="586396"/>
    <lineage>
        <taxon>Eukaryota</taxon>
        <taxon>Viridiplantae</taxon>
        <taxon>Streptophyta</taxon>
        <taxon>Embryophyta</taxon>
        <taxon>Tracheophyta</taxon>
        <taxon>Spermatophyta</taxon>
        <taxon>Magnoliopsida</taxon>
        <taxon>eudicotyledons</taxon>
        <taxon>Gunneridae</taxon>
        <taxon>Pentapetalae</taxon>
        <taxon>rosids</taxon>
        <taxon>fabids</taxon>
        <taxon>Malpighiales</taxon>
        <taxon>Linaceae</taxon>
        <taxon>Linum</taxon>
    </lineage>
</organism>
<comment type="caution">
    <text evidence="2">The sequence shown here is derived from an EMBL/GenBank/DDBJ whole genome shotgun (WGS) entry which is preliminary data.</text>
</comment>
<name>A0AAV0LY27_9ROSI</name>
<evidence type="ECO:0000256" key="1">
    <source>
        <dbReference type="SAM" id="MobiDB-lite"/>
    </source>
</evidence>
<accession>A0AAV0LY27</accession>
<proteinExistence type="predicted"/>
<evidence type="ECO:0000313" key="3">
    <source>
        <dbReference type="Proteomes" id="UP001154282"/>
    </source>
</evidence>
<reference evidence="2" key="1">
    <citation type="submission" date="2022-08" db="EMBL/GenBank/DDBJ databases">
        <authorList>
            <person name="Gutierrez-Valencia J."/>
        </authorList>
    </citation>
    <scope>NUCLEOTIDE SEQUENCE</scope>
</reference>
<feature type="region of interest" description="Disordered" evidence="1">
    <location>
        <begin position="47"/>
        <end position="69"/>
    </location>
</feature>
<protein>
    <submittedName>
        <fullName evidence="2">Uncharacterized protein</fullName>
    </submittedName>
</protein>
<gene>
    <name evidence="2" type="ORF">LITE_LOCUS25883</name>
</gene>
<sequence>MGRPALHAGSSGRGRVSEPLRVELGAGERVGWGADSGMAHDGRAAVQREADRGRARSRAANRGRWLQSC</sequence>
<dbReference type="AlphaFoldDB" id="A0AAV0LY27"/>
<dbReference type="Proteomes" id="UP001154282">
    <property type="component" value="Unassembled WGS sequence"/>
</dbReference>
<dbReference type="EMBL" id="CAMGYJ010000006">
    <property type="protein sequence ID" value="CAI0438679.1"/>
    <property type="molecule type" value="Genomic_DNA"/>
</dbReference>